<evidence type="ECO:0000313" key="7">
    <source>
        <dbReference type="EMBL" id="CAG2253844.1"/>
    </source>
</evidence>
<feature type="transmembrane region" description="Helical" evidence="6">
    <location>
        <begin position="375"/>
        <end position="392"/>
    </location>
</feature>
<keyword evidence="4 6" id="KW-1133">Transmembrane helix</keyword>
<protein>
    <submittedName>
        <fullName evidence="7">NRT</fullName>
    </submittedName>
</protein>
<evidence type="ECO:0000256" key="4">
    <source>
        <dbReference type="ARBA" id="ARBA00022989"/>
    </source>
</evidence>
<dbReference type="SUPFAM" id="SSF103473">
    <property type="entry name" value="MFS general substrate transporter"/>
    <property type="match status" value="1"/>
</dbReference>
<evidence type="ECO:0000256" key="6">
    <source>
        <dbReference type="SAM" id="Phobius"/>
    </source>
</evidence>
<evidence type="ECO:0000256" key="5">
    <source>
        <dbReference type="ARBA" id="ARBA00023136"/>
    </source>
</evidence>
<dbReference type="PANTHER" id="PTHR23515">
    <property type="entry name" value="HIGH-AFFINITY NITRATE TRANSPORTER 2.3"/>
    <property type="match status" value="1"/>
</dbReference>
<dbReference type="GO" id="GO:0016020">
    <property type="term" value="C:membrane"/>
    <property type="evidence" value="ECO:0007669"/>
    <property type="project" value="UniProtKB-SubCell"/>
</dbReference>
<evidence type="ECO:0000313" key="8">
    <source>
        <dbReference type="Proteomes" id="UP000683360"/>
    </source>
</evidence>
<feature type="transmembrane region" description="Helical" evidence="6">
    <location>
        <begin position="466"/>
        <end position="488"/>
    </location>
</feature>
<feature type="transmembrane region" description="Helical" evidence="6">
    <location>
        <begin position="434"/>
        <end position="459"/>
    </location>
</feature>
<keyword evidence="5 6" id="KW-0472">Membrane</keyword>
<evidence type="ECO:0000256" key="3">
    <source>
        <dbReference type="ARBA" id="ARBA00022692"/>
    </source>
</evidence>
<organism evidence="7 8">
    <name type="scientific">Mytilus edulis</name>
    <name type="common">Blue mussel</name>
    <dbReference type="NCBI Taxonomy" id="6550"/>
    <lineage>
        <taxon>Eukaryota</taxon>
        <taxon>Metazoa</taxon>
        <taxon>Spiralia</taxon>
        <taxon>Lophotrochozoa</taxon>
        <taxon>Mollusca</taxon>
        <taxon>Bivalvia</taxon>
        <taxon>Autobranchia</taxon>
        <taxon>Pteriomorphia</taxon>
        <taxon>Mytilida</taxon>
        <taxon>Mytiloidea</taxon>
        <taxon>Mytilidae</taxon>
        <taxon>Mytilinae</taxon>
        <taxon>Mytilus</taxon>
    </lineage>
</organism>
<dbReference type="GO" id="GO:0015112">
    <property type="term" value="F:nitrate transmembrane transporter activity"/>
    <property type="evidence" value="ECO:0007669"/>
    <property type="project" value="InterPro"/>
</dbReference>
<feature type="transmembrane region" description="Helical" evidence="6">
    <location>
        <begin position="300"/>
        <end position="324"/>
    </location>
</feature>
<keyword evidence="3 6" id="KW-0812">Transmembrane</keyword>
<dbReference type="OrthoDB" id="434240at2759"/>
<comment type="subcellular location">
    <subcellularLocation>
        <location evidence="1">Membrane</location>
        <topology evidence="1">Multi-pass membrane protein</topology>
    </subcellularLocation>
</comment>
<feature type="transmembrane region" description="Helical" evidence="6">
    <location>
        <begin position="500"/>
        <end position="518"/>
    </location>
</feature>
<sequence>MSCCTNIMRKIQAKKIEVDDLGKAKQFRLFSIARPHMRSFHASWFCFFVAFTSWFGIQPLLPTIRKELELSKTDLANSGIASVAATIAVRVIIGPMCDKFGPRKIMCSLLITGAIPMALAGLIKTGTGLIVLRLFVGILGGTFVPCQFWTSAMYNSKIVGTANAIAGGWGNLGGGFTFILMPGLFQLMKVIGADEFLAWKLAVVVPSVICVLTGISIIFTSDDCPQGHWDNRLLPSAPTCSVDKTNQKQGVDNQGFEHISDKDKNANKAVKETNIDGKKFEPLSSEIRNNDKRISNQSNIFWSVITILVLVVQYGMCFGVEIAVNTVMNLYFLYNFKKEGCVEEGNSFSNITITTMTSEVKEADTNECSILDQDSASLIASLFGLMNLFARAMGGIYSDIMRQYFGIAGRLVAHFTCLVGEGIMLIIFSQMSTISTSIAVMIFFSMFVQMSEGTTFAIVPYVLPSHVGIVAGLVGAGGNAGALVWNTLWRQFVEQNPSQWFWLLGIIVLSGSLLTFLIEVQEKRIWSSFLCCKQKQRKYTI</sequence>
<gene>
    <name evidence="7" type="ORF">MEDL_65358</name>
</gene>
<dbReference type="InterPro" id="IPR011701">
    <property type="entry name" value="MFS"/>
</dbReference>
<feature type="transmembrane region" description="Helical" evidence="6">
    <location>
        <begin position="75"/>
        <end position="93"/>
    </location>
</feature>
<feature type="transmembrane region" description="Helical" evidence="6">
    <location>
        <begin position="404"/>
        <end position="428"/>
    </location>
</feature>
<feature type="transmembrane region" description="Helical" evidence="6">
    <location>
        <begin position="129"/>
        <end position="150"/>
    </location>
</feature>
<accession>A0A8S3V6W9</accession>
<evidence type="ECO:0000256" key="2">
    <source>
        <dbReference type="ARBA" id="ARBA00008432"/>
    </source>
</evidence>
<feature type="transmembrane region" description="Helical" evidence="6">
    <location>
        <begin position="105"/>
        <end position="123"/>
    </location>
</feature>
<dbReference type="Proteomes" id="UP000683360">
    <property type="component" value="Unassembled WGS sequence"/>
</dbReference>
<dbReference type="InterPro" id="IPR044772">
    <property type="entry name" value="NO3_transporter"/>
</dbReference>
<dbReference type="Pfam" id="PF07690">
    <property type="entry name" value="MFS_1"/>
    <property type="match status" value="1"/>
</dbReference>
<comment type="caution">
    <text evidence="7">The sequence shown here is derived from an EMBL/GenBank/DDBJ whole genome shotgun (WGS) entry which is preliminary data.</text>
</comment>
<reference evidence="7" key="1">
    <citation type="submission" date="2021-03" db="EMBL/GenBank/DDBJ databases">
        <authorList>
            <person name="Bekaert M."/>
        </authorList>
    </citation>
    <scope>NUCLEOTIDE SEQUENCE</scope>
</reference>
<name>A0A8S3V6W9_MYTED</name>
<feature type="transmembrane region" description="Helical" evidence="6">
    <location>
        <begin position="197"/>
        <end position="219"/>
    </location>
</feature>
<keyword evidence="8" id="KW-1185">Reference proteome</keyword>
<dbReference type="Gene3D" id="1.20.1250.20">
    <property type="entry name" value="MFS general substrate transporter like domains"/>
    <property type="match status" value="2"/>
</dbReference>
<dbReference type="AlphaFoldDB" id="A0A8S3V6W9"/>
<dbReference type="EMBL" id="CAJPWZ010003173">
    <property type="protein sequence ID" value="CAG2253844.1"/>
    <property type="molecule type" value="Genomic_DNA"/>
</dbReference>
<feature type="transmembrane region" description="Helical" evidence="6">
    <location>
        <begin position="162"/>
        <end position="185"/>
    </location>
</feature>
<comment type="similarity">
    <text evidence="2">Belongs to the major facilitator superfamily. Nitrate/nitrite porter (TC 2.A.1.8) family.</text>
</comment>
<evidence type="ECO:0000256" key="1">
    <source>
        <dbReference type="ARBA" id="ARBA00004141"/>
    </source>
</evidence>
<dbReference type="InterPro" id="IPR036259">
    <property type="entry name" value="MFS_trans_sf"/>
</dbReference>
<feature type="transmembrane region" description="Helical" evidence="6">
    <location>
        <begin position="37"/>
        <end position="55"/>
    </location>
</feature>
<proteinExistence type="inferred from homology"/>